<keyword evidence="3" id="KW-1185">Reference proteome</keyword>
<accession>A0ABS8URI7</accession>
<sequence length="56" mass="6232">VIAVSEAASSQRNNDKAYKPKKPLSKDKSSQQESKSEHEDDEVQDGSADHWKDKSS</sequence>
<feature type="compositionally biased region" description="Basic and acidic residues" evidence="1">
    <location>
        <begin position="13"/>
        <end position="38"/>
    </location>
</feature>
<evidence type="ECO:0000313" key="2">
    <source>
        <dbReference type="EMBL" id="MCD9561526.1"/>
    </source>
</evidence>
<gene>
    <name evidence="2" type="ORF">HAX54_020689</name>
</gene>
<proteinExistence type="predicted"/>
<feature type="non-terminal residue" evidence="2">
    <location>
        <position position="1"/>
    </location>
</feature>
<evidence type="ECO:0000256" key="1">
    <source>
        <dbReference type="SAM" id="MobiDB-lite"/>
    </source>
</evidence>
<name>A0ABS8URI7_DATST</name>
<feature type="compositionally biased region" description="Basic and acidic residues" evidence="1">
    <location>
        <begin position="47"/>
        <end position="56"/>
    </location>
</feature>
<dbReference type="Proteomes" id="UP000823775">
    <property type="component" value="Unassembled WGS sequence"/>
</dbReference>
<dbReference type="EMBL" id="JACEIK010002492">
    <property type="protein sequence ID" value="MCD9561526.1"/>
    <property type="molecule type" value="Genomic_DNA"/>
</dbReference>
<feature type="region of interest" description="Disordered" evidence="1">
    <location>
        <begin position="1"/>
        <end position="56"/>
    </location>
</feature>
<reference evidence="2 3" key="1">
    <citation type="journal article" date="2021" name="BMC Genomics">
        <title>Datura genome reveals duplications of psychoactive alkaloid biosynthetic genes and high mutation rate following tissue culture.</title>
        <authorList>
            <person name="Rajewski A."/>
            <person name="Carter-House D."/>
            <person name="Stajich J."/>
            <person name="Litt A."/>
        </authorList>
    </citation>
    <scope>NUCLEOTIDE SEQUENCE [LARGE SCALE GENOMIC DNA]</scope>
    <source>
        <strain evidence="2">AR-01</strain>
    </source>
</reference>
<evidence type="ECO:0000313" key="3">
    <source>
        <dbReference type="Proteomes" id="UP000823775"/>
    </source>
</evidence>
<organism evidence="2 3">
    <name type="scientific">Datura stramonium</name>
    <name type="common">Jimsonweed</name>
    <name type="synonym">Common thornapple</name>
    <dbReference type="NCBI Taxonomy" id="4076"/>
    <lineage>
        <taxon>Eukaryota</taxon>
        <taxon>Viridiplantae</taxon>
        <taxon>Streptophyta</taxon>
        <taxon>Embryophyta</taxon>
        <taxon>Tracheophyta</taxon>
        <taxon>Spermatophyta</taxon>
        <taxon>Magnoliopsida</taxon>
        <taxon>eudicotyledons</taxon>
        <taxon>Gunneridae</taxon>
        <taxon>Pentapetalae</taxon>
        <taxon>asterids</taxon>
        <taxon>lamiids</taxon>
        <taxon>Solanales</taxon>
        <taxon>Solanaceae</taxon>
        <taxon>Solanoideae</taxon>
        <taxon>Datureae</taxon>
        <taxon>Datura</taxon>
    </lineage>
</organism>
<protein>
    <submittedName>
        <fullName evidence="2">Uncharacterized protein</fullName>
    </submittedName>
</protein>
<comment type="caution">
    <text evidence="2">The sequence shown here is derived from an EMBL/GenBank/DDBJ whole genome shotgun (WGS) entry which is preliminary data.</text>
</comment>